<dbReference type="PROSITE" id="PS50835">
    <property type="entry name" value="IG_LIKE"/>
    <property type="match status" value="1"/>
</dbReference>
<evidence type="ECO:0000256" key="3">
    <source>
        <dbReference type="ARBA" id="ARBA00022734"/>
    </source>
</evidence>
<dbReference type="InterPro" id="IPR051036">
    <property type="entry name" value="SIGLEC"/>
</dbReference>
<dbReference type="PANTHER" id="PTHR12035:SF125">
    <property type="entry name" value="SIALIC ACID-BINDING IG-LIKE LECTIN 5"/>
    <property type="match status" value="1"/>
</dbReference>
<gene>
    <name evidence="9" type="ORF">MCOR_55590</name>
</gene>
<evidence type="ECO:0000256" key="5">
    <source>
        <dbReference type="ARBA" id="ARBA00022989"/>
    </source>
</evidence>
<dbReference type="GO" id="GO:0030246">
    <property type="term" value="F:carbohydrate binding"/>
    <property type="evidence" value="ECO:0007669"/>
    <property type="project" value="UniProtKB-KW"/>
</dbReference>
<feature type="domain" description="Ig-like" evidence="8">
    <location>
        <begin position="1"/>
        <end position="80"/>
    </location>
</feature>
<protein>
    <recommendedName>
        <fullName evidence="8">Ig-like domain-containing protein</fullName>
    </recommendedName>
</protein>
<reference evidence="9 10" key="1">
    <citation type="submission" date="2020-06" db="EMBL/GenBank/DDBJ databases">
        <authorList>
            <person name="Li R."/>
            <person name="Bekaert M."/>
        </authorList>
    </citation>
    <scope>NUCLEOTIDE SEQUENCE [LARGE SCALE GENOMIC DNA]</scope>
    <source>
        <strain evidence="10">wild</strain>
    </source>
</reference>
<dbReference type="OrthoDB" id="6111375at2759"/>
<evidence type="ECO:0000259" key="8">
    <source>
        <dbReference type="PROSITE" id="PS50835"/>
    </source>
</evidence>
<accession>A0A6J8EV27</accession>
<dbReference type="AlphaFoldDB" id="A0A6J8EV27"/>
<dbReference type="InterPro" id="IPR036179">
    <property type="entry name" value="Ig-like_dom_sf"/>
</dbReference>
<comment type="similarity">
    <text evidence="7">Belongs to the immunoglobulin superfamily. SIGLEC (sialic acid binding Ig-like lectin) family.</text>
</comment>
<evidence type="ECO:0000256" key="7">
    <source>
        <dbReference type="ARBA" id="ARBA00038361"/>
    </source>
</evidence>
<sequence>MHDLIEEINEGETKKLCCYVDGNPTPTSTKWLNGSQEILVTHNVAKTCYTIKNVTRYDEGNYTCIAYNAFGNGSITTVLQFKCNRRAVVENIDIALASAGHSSTSSDNNRNASVYLDDGYEHPYNTLLANNLAEDEHVYLTQQKTSNNANSTPFENSACGCSFEFTEQDSLPDQTKTHCYAKDCEDDNESVL</sequence>
<dbReference type="Proteomes" id="UP000507470">
    <property type="component" value="Unassembled WGS sequence"/>
</dbReference>
<dbReference type="InterPro" id="IPR003599">
    <property type="entry name" value="Ig_sub"/>
</dbReference>
<keyword evidence="3" id="KW-0430">Lectin</keyword>
<dbReference type="InterPro" id="IPR007110">
    <property type="entry name" value="Ig-like_dom"/>
</dbReference>
<evidence type="ECO:0000256" key="2">
    <source>
        <dbReference type="ARBA" id="ARBA00022692"/>
    </source>
</evidence>
<proteinExistence type="inferred from homology"/>
<dbReference type="Pfam" id="PF07679">
    <property type="entry name" value="I-set"/>
    <property type="match status" value="1"/>
</dbReference>
<evidence type="ECO:0000313" key="10">
    <source>
        <dbReference type="Proteomes" id="UP000507470"/>
    </source>
</evidence>
<organism evidence="9 10">
    <name type="scientific">Mytilus coruscus</name>
    <name type="common">Sea mussel</name>
    <dbReference type="NCBI Taxonomy" id="42192"/>
    <lineage>
        <taxon>Eukaryota</taxon>
        <taxon>Metazoa</taxon>
        <taxon>Spiralia</taxon>
        <taxon>Lophotrochozoa</taxon>
        <taxon>Mollusca</taxon>
        <taxon>Bivalvia</taxon>
        <taxon>Autobranchia</taxon>
        <taxon>Pteriomorphia</taxon>
        <taxon>Mytilida</taxon>
        <taxon>Mytiloidea</taxon>
        <taxon>Mytilidae</taxon>
        <taxon>Mytilinae</taxon>
        <taxon>Mytilus</taxon>
    </lineage>
</organism>
<dbReference type="InterPro" id="IPR013098">
    <property type="entry name" value="Ig_I-set"/>
</dbReference>
<keyword evidence="4" id="KW-0130">Cell adhesion</keyword>
<evidence type="ECO:0000313" key="9">
    <source>
        <dbReference type="EMBL" id="CAC5423606.1"/>
    </source>
</evidence>
<dbReference type="SUPFAM" id="SSF48726">
    <property type="entry name" value="Immunoglobulin"/>
    <property type="match status" value="1"/>
</dbReference>
<keyword evidence="6" id="KW-0472">Membrane</keyword>
<dbReference type="EMBL" id="CACVKT020009827">
    <property type="protein sequence ID" value="CAC5423606.1"/>
    <property type="molecule type" value="Genomic_DNA"/>
</dbReference>
<keyword evidence="5" id="KW-1133">Transmembrane helix</keyword>
<comment type="subcellular location">
    <subcellularLocation>
        <location evidence="1">Membrane</location>
        <topology evidence="1">Single-pass membrane protein</topology>
    </subcellularLocation>
</comment>
<name>A0A6J8EV27_MYTCO</name>
<keyword evidence="2" id="KW-0812">Transmembrane</keyword>
<dbReference type="GO" id="GO:0005886">
    <property type="term" value="C:plasma membrane"/>
    <property type="evidence" value="ECO:0007669"/>
    <property type="project" value="TreeGrafter"/>
</dbReference>
<dbReference type="Gene3D" id="2.60.40.10">
    <property type="entry name" value="Immunoglobulins"/>
    <property type="match status" value="1"/>
</dbReference>
<dbReference type="SMART" id="SM00409">
    <property type="entry name" value="IG"/>
    <property type="match status" value="1"/>
</dbReference>
<evidence type="ECO:0000256" key="1">
    <source>
        <dbReference type="ARBA" id="ARBA00004167"/>
    </source>
</evidence>
<evidence type="ECO:0000256" key="6">
    <source>
        <dbReference type="ARBA" id="ARBA00023136"/>
    </source>
</evidence>
<dbReference type="GO" id="GO:0033691">
    <property type="term" value="F:sialic acid binding"/>
    <property type="evidence" value="ECO:0007669"/>
    <property type="project" value="TreeGrafter"/>
</dbReference>
<dbReference type="GO" id="GO:0007155">
    <property type="term" value="P:cell adhesion"/>
    <property type="evidence" value="ECO:0007669"/>
    <property type="project" value="UniProtKB-KW"/>
</dbReference>
<dbReference type="PANTHER" id="PTHR12035">
    <property type="entry name" value="SIALIC ACID BINDING IMMUNOGLOBULIN-LIKE LECTIN"/>
    <property type="match status" value="1"/>
</dbReference>
<dbReference type="InterPro" id="IPR013783">
    <property type="entry name" value="Ig-like_fold"/>
</dbReference>
<evidence type="ECO:0000256" key="4">
    <source>
        <dbReference type="ARBA" id="ARBA00022889"/>
    </source>
</evidence>
<keyword evidence="10" id="KW-1185">Reference proteome</keyword>